<reference evidence="3" key="2">
    <citation type="submission" date="2025-09" db="UniProtKB">
        <authorList>
            <consortium name="Ensembl"/>
        </authorList>
    </citation>
    <scope>IDENTIFICATION</scope>
</reference>
<organism evidence="3 4">
    <name type="scientific">Sphaeramia orbicularis</name>
    <name type="common">orbiculate cardinalfish</name>
    <dbReference type="NCBI Taxonomy" id="375764"/>
    <lineage>
        <taxon>Eukaryota</taxon>
        <taxon>Metazoa</taxon>
        <taxon>Chordata</taxon>
        <taxon>Craniata</taxon>
        <taxon>Vertebrata</taxon>
        <taxon>Euteleostomi</taxon>
        <taxon>Actinopterygii</taxon>
        <taxon>Neopterygii</taxon>
        <taxon>Teleostei</taxon>
        <taxon>Neoteleostei</taxon>
        <taxon>Acanthomorphata</taxon>
        <taxon>Gobiaria</taxon>
        <taxon>Kurtiformes</taxon>
        <taxon>Apogonoidei</taxon>
        <taxon>Apogonidae</taxon>
        <taxon>Apogoninae</taxon>
        <taxon>Sphaeramia</taxon>
    </lineage>
</organism>
<proteinExistence type="predicted"/>
<dbReference type="InParanoid" id="A0A672YUI0"/>
<accession>A0A672YUI0</accession>
<dbReference type="AlphaFoldDB" id="A0A672YUI0"/>
<evidence type="ECO:0000313" key="4">
    <source>
        <dbReference type="Proteomes" id="UP000472271"/>
    </source>
</evidence>
<reference evidence="3" key="1">
    <citation type="submission" date="2025-08" db="UniProtKB">
        <authorList>
            <consortium name="Ensembl"/>
        </authorList>
    </citation>
    <scope>IDENTIFICATION</scope>
</reference>
<name>A0A672YUI0_9TELE</name>
<feature type="signal peptide" evidence="2">
    <location>
        <begin position="1"/>
        <end position="32"/>
    </location>
</feature>
<protein>
    <submittedName>
        <fullName evidence="3">Uncharacterized protein</fullName>
    </submittedName>
</protein>
<evidence type="ECO:0000256" key="1">
    <source>
        <dbReference type="SAM" id="Coils"/>
    </source>
</evidence>
<evidence type="ECO:0000313" key="3">
    <source>
        <dbReference type="Ensembl" id="ENSSORP00005008122.1"/>
    </source>
</evidence>
<sequence>MAAKSSQTAKNVVLALLALWSLVSLVVIVVWATSPDLKSSAQCRSELQEVTEKLEGAKVVYHKNKVALEDKVREALDEQDRQKAQILLLVARLNTTNATLEECRQENVLLNVNISALEESLERQRQTEANLTAQLGLKEGRKKLHHCHERKPSEPPPALF</sequence>
<keyword evidence="2" id="KW-0732">Signal</keyword>
<dbReference type="Ensembl" id="ENSSORT00005008408.1">
    <property type="protein sequence ID" value="ENSSORP00005008122.1"/>
    <property type="gene ID" value="ENSSORG00005004539.1"/>
</dbReference>
<feature type="chain" id="PRO_5025370119" evidence="2">
    <location>
        <begin position="33"/>
        <end position="160"/>
    </location>
</feature>
<dbReference type="Proteomes" id="UP000472271">
    <property type="component" value="Unassembled WGS sequence"/>
</dbReference>
<keyword evidence="1" id="KW-0175">Coiled coil</keyword>
<keyword evidence="4" id="KW-1185">Reference proteome</keyword>
<feature type="coiled-coil region" evidence="1">
    <location>
        <begin position="65"/>
        <end position="134"/>
    </location>
</feature>
<evidence type="ECO:0000256" key="2">
    <source>
        <dbReference type="SAM" id="SignalP"/>
    </source>
</evidence>